<keyword evidence="3" id="KW-0540">Nuclease</keyword>
<dbReference type="OrthoDB" id="9781481at2"/>
<evidence type="ECO:0000256" key="1">
    <source>
        <dbReference type="SAM" id="MobiDB-lite"/>
    </source>
</evidence>
<dbReference type="REBASE" id="182306">
    <property type="entry name" value="Cfa20296MrrP"/>
</dbReference>
<proteinExistence type="predicted"/>
<dbReference type="InterPro" id="IPR011856">
    <property type="entry name" value="tRNA_endonuc-like_dom_sf"/>
</dbReference>
<dbReference type="Pfam" id="PF04471">
    <property type="entry name" value="Mrr_cat"/>
    <property type="match status" value="1"/>
</dbReference>
<evidence type="ECO:0000313" key="3">
    <source>
        <dbReference type="EMBL" id="APT87908.1"/>
    </source>
</evidence>
<feature type="domain" description="Restriction endonuclease type IV Mrr" evidence="2">
    <location>
        <begin position="208"/>
        <end position="318"/>
    </location>
</feature>
<dbReference type="GO" id="GO:0015666">
    <property type="term" value="F:restriction endodeoxyribonuclease activity"/>
    <property type="evidence" value="ECO:0007669"/>
    <property type="project" value="TreeGrafter"/>
</dbReference>
<dbReference type="EMBL" id="CP009246">
    <property type="protein sequence ID" value="APT87908.1"/>
    <property type="molecule type" value="Genomic_DNA"/>
</dbReference>
<dbReference type="Proteomes" id="UP000185479">
    <property type="component" value="Chromosome"/>
</dbReference>
<dbReference type="PANTHER" id="PTHR30015">
    <property type="entry name" value="MRR RESTRICTION SYSTEM PROTEIN"/>
    <property type="match status" value="1"/>
</dbReference>
<protein>
    <submittedName>
        <fullName evidence="3">Restriction endonuclease</fullName>
    </submittedName>
</protein>
<evidence type="ECO:0000313" key="6">
    <source>
        <dbReference type="Proteomes" id="UP000315353"/>
    </source>
</evidence>
<dbReference type="Gene3D" id="3.40.1350.10">
    <property type="match status" value="1"/>
</dbReference>
<evidence type="ECO:0000259" key="2">
    <source>
        <dbReference type="Pfam" id="PF04471"/>
    </source>
</evidence>
<dbReference type="InterPro" id="IPR052906">
    <property type="entry name" value="Type_IV_Methyl-Rstrct_Enzyme"/>
</dbReference>
<gene>
    <name evidence="4" type="ORF">CFL01nite_10010</name>
    <name evidence="3" type="ORF">CFLV_12620</name>
</gene>
<feature type="region of interest" description="Disordered" evidence="1">
    <location>
        <begin position="171"/>
        <end position="190"/>
    </location>
</feature>
<organism evidence="3 5">
    <name type="scientific">Corynebacterium flavescens</name>
    <dbReference type="NCBI Taxonomy" id="28028"/>
    <lineage>
        <taxon>Bacteria</taxon>
        <taxon>Bacillati</taxon>
        <taxon>Actinomycetota</taxon>
        <taxon>Actinomycetes</taxon>
        <taxon>Mycobacteriales</taxon>
        <taxon>Corynebacteriaceae</taxon>
        <taxon>Corynebacterium</taxon>
    </lineage>
</organism>
<evidence type="ECO:0000313" key="4">
    <source>
        <dbReference type="EMBL" id="GEB97506.1"/>
    </source>
</evidence>
<reference evidence="3 5" key="1">
    <citation type="submission" date="2014-08" db="EMBL/GenBank/DDBJ databases">
        <title>Complete genome sequence of Corynebacterium flavescens OJ8(T)(=DSM 20296(T)), isolated from cheese.</title>
        <authorList>
            <person name="Ruckert C."/>
            <person name="Albersmeier A."/>
            <person name="Winkler A."/>
            <person name="Kalinowski J."/>
        </authorList>
    </citation>
    <scope>NUCLEOTIDE SEQUENCE [LARGE SCALE GENOMIC DNA]</scope>
    <source>
        <strain evidence="3 5">OJ8</strain>
    </source>
</reference>
<dbReference type="AlphaFoldDB" id="A0A1L7CQ01"/>
<dbReference type="KEGG" id="cfc:CFLV_12620"/>
<dbReference type="GO" id="GO:0009307">
    <property type="term" value="P:DNA restriction-modification system"/>
    <property type="evidence" value="ECO:0007669"/>
    <property type="project" value="InterPro"/>
</dbReference>
<dbReference type="RefSeq" id="WP_075730817.1">
    <property type="nucleotide sequence ID" value="NZ_BJNB01000011.1"/>
</dbReference>
<dbReference type="SUPFAM" id="SSF52980">
    <property type="entry name" value="Restriction endonuclease-like"/>
    <property type="match status" value="1"/>
</dbReference>
<keyword evidence="3" id="KW-0255">Endonuclease</keyword>
<dbReference type="STRING" id="28028.CFLV_12620"/>
<evidence type="ECO:0000313" key="5">
    <source>
        <dbReference type="Proteomes" id="UP000185479"/>
    </source>
</evidence>
<name>A0A1L7CQ01_CORFL</name>
<dbReference type="Proteomes" id="UP000315353">
    <property type="component" value="Unassembled WGS sequence"/>
</dbReference>
<sequence>MAKTIWGIHNDTLSDELIDQGFISIGWDNVGDLHNISGGREGIKRALLEREPDAKPRSIAGQAGVLFRFSHELAVGDIVVAPYKPDSTINLGVVSGEYFYKADAPTHRHRRPVRWVKIGLPRTVFTQSALYEFGSFLTLFQITRHTQEVLTVLNSSTDDAEKIAETVDALHSSTTNEDPAEDQSPEQPRASRILRHTRDFILEVLSSRITPQEFEELSAALLRVIGYQARVTQYSQDGGVDIIAHKDPLGVEPPQIKAQCKQRVSTIGAPEVQQLAGTQGDGELCLFFTLGTYSRDALSIERQRPGLRLLSGEDIVTLVMDNYDALPERWRRLIPLTPVLVVADEAE</sequence>
<dbReference type="PANTHER" id="PTHR30015:SF7">
    <property type="entry name" value="TYPE IV METHYL-DIRECTED RESTRICTION ENZYME ECOKMRR"/>
    <property type="match status" value="1"/>
</dbReference>
<dbReference type="InterPro" id="IPR007560">
    <property type="entry name" value="Restrct_endonuc_IV_Mrr"/>
</dbReference>
<keyword evidence="3" id="KW-0378">Hydrolase</keyword>
<dbReference type="GeneID" id="82881504"/>
<accession>A0A1L7CQ01</accession>
<dbReference type="GO" id="GO:0003677">
    <property type="term" value="F:DNA binding"/>
    <property type="evidence" value="ECO:0007669"/>
    <property type="project" value="InterPro"/>
</dbReference>
<dbReference type="InterPro" id="IPR011335">
    <property type="entry name" value="Restrct_endonuc-II-like"/>
</dbReference>
<keyword evidence="5" id="KW-1185">Reference proteome</keyword>
<reference evidence="4 6" key="2">
    <citation type="submission" date="2019-06" db="EMBL/GenBank/DDBJ databases">
        <title>Whole genome shotgun sequence of Corynebacterium flavescens NBRC 14136.</title>
        <authorList>
            <person name="Hosoyama A."/>
            <person name="Uohara A."/>
            <person name="Ohji S."/>
            <person name="Ichikawa N."/>
        </authorList>
    </citation>
    <scope>NUCLEOTIDE SEQUENCE [LARGE SCALE GENOMIC DNA]</scope>
    <source>
        <strain evidence="4 6">NBRC 14136</strain>
    </source>
</reference>
<dbReference type="EMBL" id="BJNB01000011">
    <property type="protein sequence ID" value="GEB97506.1"/>
    <property type="molecule type" value="Genomic_DNA"/>
</dbReference>